<dbReference type="Proteomes" id="UP001251528">
    <property type="component" value="Unassembled WGS sequence"/>
</dbReference>
<comment type="similarity">
    <text evidence="1">Belongs to the FAD-dependent oxidoreductase family.</text>
</comment>
<evidence type="ECO:0000313" key="6">
    <source>
        <dbReference type="EMBL" id="KAK2592946.1"/>
    </source>
</evidence>
<feature type="domain" description="FAD/NAD(P)-binding" evidence="5">
    <location>
        <begin position="4"/>
        <end position="296"/>
    </location>
</feature>
<comment type="caution">
    <text evidence="6">The sequence shown here is derived from an EMBL/GenBank/DDBJ whole genome shotgun (WGS) entry which is preliminary data.</text>
</comment>
<dbReference type="PRINTS" id="PR00469">
    <property type="entry name" value="PNDRDTASEII"/>
</dbReference>
<name>A0AAJ0FQD3_9HYPO</name>
<evidence type="ECO:0000259" key="5">
    <source>
        <dbReference type="Pfam" id="PF07992"/>
    </source>
</evidence>
<organism evidence="6 7">
    <name type="scientific">Conoideocrella luteorostrata</name>
    <dbReference type="NCBI Taxonomy" id="1105319"/>
    <lineage>
        <taxon>Eukaryota</taxon>
        <taxon>Fungi</taxon>
        <taxon>Dikarya</taxon>
        <taxon>Ascomycota</taxon>
        <taxon>Pezizomycotina</taxon>
        <taxon>Sordariomycetes</taxon>
        <taxon>Hypocreomycetidae</taxon>
        <taxon>Hypocreales</taxon>
        <taxon>Clavicipitaceae</taxon>
        <taxon>Conoideocrella</taxon>
    </lineage>
</organism>
<reference evidence="6" key="1">
    <citation type="submission" date="2023-06" db="EMBL/GenBank/DDBJ databases">
        <title>Conoideocrella luteorostrata (Hypocreales: Clavicipitaceae), a potential biocontrol fungus for elongate hemlock scale in United States Christmas tree production areas.</title>
        <authorList>
            <person name="Barrett H."/>
            <person name="Lovett B."/>
            <person name="Macias A.M."/>
            <person name="Stajich J.E."/>
            <person name="Kasson M.T."/>
        </authorList>
    </citation>
    <scope>NUCLEOTIDE SEQUENCE</scope>
    <source>
        <strain evidence="6">ARSEF 14590</strain>
    </source>
</reference>
<dbReference type="AlphaFoldDB" id="A0AAJ0FQD3"/>
<proteinExistence type="inferred from homology"/>
<protein>
    <recommendedName>
        <fullName evidence="5">FAD/NAD(P)-binding domain-containing protein</fullName>
    </recommendedName>
</protein>
<keyword evidence="4" id="KW-0560">Oxidoreductase</keyword>
<dbReference type="SUPFAM" id="SSF51905">
    <property type="entry name" value="FAD/NAD(P)-binding domain"/>
    <property type="match status" value="2"/>
</dbReference>
<evidence type="ECO:0000256" key="4">
    <source>
        <dbReference type="ARBA" id="ARBA00023002"/>
    </source>
</evidence>
<keyword evidence="3" id="KW-0274">FAD</keyword>
<dbReference type="EMBL" id="JASWJB010000236">
    <property type="protein sequence ID" value="KAK2592946.1"/>
    <property type="molecule type" value="Genomic_DNA"/>
</dbReference>
<dbReference type="InterPro" id="IPR023753">
    <property type="entry name" value="FAD/NAD-binding_dom"/>
</dbReference>
<evidence type="ECO:0000256" key="3">
    <source>
        <dbReference type="ARBA" id="ARBA00022827"/>
    </source>
</evidence>
<keyword evidence="7" id="KW-1185">Reference proteome</keyword>
<dbReference type="GO" id="GO:0004174">
    <property type="term" value="F:electron-transferring-flavoprotein dehydrogenase activity"/>
    <property type="evidence" value="ECO:0007669"/>
    <property type="project" value="TreeGrafter"/>
</dbReference>
<keyword evidence="2" id="KW-0285">Flavoprotein</keyword>
<dbReference type="PANTHER" id="PTHR43735:SF3">
    <property type="entry name" value="FERROPTOSIS SUPPRESSOR PROTEIN 1"/>
    <property type="match status" value="1"/>
</dbReference>
<sequence>MTKTVVILGAGWAGLPLAHKLLKYTAVKVNLKVILISPNSHFFWNIAATRGLMPGEIPDSSMFFPITPGFSRYPAKSFNFILGSAESIDKEANSITVETNEGIKRVIAYDQLVIATGSRISSGLPLKPLGTHEKTLDAWHALQNRVKDAKTIIVGGGGRTGLEAAGELAARYGKLKEISIILSTAKPLGANQNINESVRDVLDNDLKKLGVKIIRDTKVQAAKKASDGNSWTIGLSNGNTLVADLYLPLLGIQVNTSFVPGDLLDASGNVKQERNLRVSETENIWALGDVGNTEPKELTVIDAQIVYLATALDAIMTGSGAVVDYQPANKTMLFLALGKKFATGQIGNWRLWGWMVSWVKGRKLFVDTADGYVGGEKLRHGSM</sequence>
<evidence type="ECO:0000256" key="1">
    <source>
        <dbReference type="ARBA" id="ARBA00006442"/>
    </source>
</evidence>
<accession>A0AAJ0FQD3</accession>
<evidence type="ECO:0000313" key="7">
    <source>
        <dbReference type="Proteomes" id="UP001251528"/>
    </source>
</evidence>
<dbReference type="PRINTS" id="PR00368">
    <property type="entry name" value="FADPNR"/>
</dbReference>
<dbReference type="GO" id="GO:0005737">
    <property type="term" value="C:cytoplasm"/>
    <property type="evidence" value="ECO:0007669"/>
    <property type="project" value="TreeGrafter"/>
</dbReference>
<dbReference type="Gene3D" id="3.50.50.100">
    <property type="match status" value="1"/>
</dbReference>
<dbReference type="PANTHER" id="PTHR43735">
    <property type="entry name" value="APOPTOSIS-INDUCING FACTOR 1"/>
    <property type="match status" value="1"/>
</dbReference>
<dbReference type="GO" id="GO:0050660">
    <property type="term" value="F:flavin adenine dinucleotide binding"/>
    <property type="evidence" value="ECO:0007669"/>
    <property type="project" value="TreeGrafter"/>
</dbReference>
<evidence type="ECO:0000256" key="2">
    <source>
        <dbReference type="ARBA" id="ARBA00022630"/>
    </source>
</evidence>
<dbReference type="Pfam" id="PF07992">
    <property type="entry name" value="Pyr_redox_2"/>
    <property type="match status" value="1"/>
</dbReference>
<dbReference type="InterPro" id="IPR036188">
    <property type="entry name" value="FAD/NAD-bd_sf"/>
</dbReference>
<gene>
    <name evidence="6" type="ORF">QQS21_009353</name>
</gene>